<dbReference type="PANTHER" id="PTHR32502:SF2">
    <property type="entry name" value="D-TAGATOSE-1,6-BISPHOSPHATE ALDOLASE SUBUNIT KBAZ"/>
    <property type="match status" value="1"/>
</dbReference>
<dbReference type="Gene3D" id="3.20.20.70">
    <property type="entry name" value="Aldolase class I"/>
    <property type="match status" value="1"/>
</dbReference>
<dbReference type="Proteomes" id="UP001629432">
    <property type="component" value="Unassembled WGS sequence"/>
</dbReference>
<reference evidence="2 3" key="1">
    <citation type="journal article" date="2024" name="Chem. Sci.">
        <title>Discovery of megapolipeptins by genome mining of a Burkholderiales bacteria collection.</title>
        <authorList>
            <person name="Paulo B.S."/>
            <person name="Recchia M.J.J."/>
            <person name="Lee S."/>
            <person name="Fergusson C.H."/>
            <person name="Romanowski S.B."/>
            <person name="Hernandez A."/>
            <person name="Krull N."/>
            <person name="Liu D.Y."/>
            <person name="Cavanagh H."/>
            <person name="Bos A."/>
            <person name="Gray C.A."/>
            <person name="Murphy B.T."/>
            <person name="Linington R.G."/>
            <person name="Eustaquio A.S."/>
        </authorList>
    </citation>
    <scope>NUCLEOTIDE SEQUENCE [LARGE SCALE GENOMIC DNA]</scope>
    <source>
        <strain evidence="2 3">RL17-338-BIC-A</strain>
    </source>
</reference>
<dbReference type="NCBIfam" id="TIGR02810">
    <property type="entry name" value="agaZ_gatZ"/>
    <property type="match status" value="1"/>
</dbReference>
<evidence type="ECO:0000313" key="2">
    <source>
        <dbReference type="EMBL" id="MFM0642306.1"/>
    </source>
</evidence>
<evidence type="ECO:0000256" key="1">
    <source>
        <dbReference type="ARBA" id="ARBA00005007"/>
    </source>
</evidence>
<dbReference type="Pfam" id="PF08013">
    <property type="entry name" value="GatZ_KbaZ-like"/>
    <property type="match status" value="1"/>
</dbReference>
<dbReference type="GO" id="GO:0009025">
    <property type="term" value="F:tagatose-bisphosphate aldolase activity"/>
    <property type="evidence" value="ECO:0007669"/>
    <property type="project" value="UniProtKB-EC"/>
</dbReference>
<accession>A0ABW9E887</accession>
<comment type="pathway">
    <text evidence="1">Carbohydrate metabolism.</text>
</comment>
<dbReference type="PANTHER" id="PTHR32502">
    <property type="entry name" value="N-ACETYLGALACTOSAMINE PERMEASE II COMPONENT-RELATED"/>
    <property type="match status" value="1"/>
</dbReference>
<dbReference type="EMBL" id="JAQQCF010000065">
    <property type="protein sequence ID" value="MFM0642306.1"/>
    <property type="molecule type" value="Genomic_DNA"/>
</dbReference>
<dbReference type="PIRSF" id="PIRSF009264">
    <property type="entry name" value="TagBP_ald_AgaZ"/>
    <property type="match status" value="1"/>
</dbReference>
<proteinExistence type="predicted"/>
<gene>
    <name evidence="2" type="ORF">PQQ63_37105</name>
</gene>
<dbReference type="InterPro" id="IPR013785">
    <property type="entry name" value="Aldolase_TIM"/>
</dbReference>
<dbReference type="SUPFAM" id="SSF51569">
    <property type="entry name" value="Aldolase"/>
    <property type="match status" value="1"/>
</dbReference>
<dbReference type="InterPro" id="IPR050303">
    <property type="entry name" value="GatZ_KbaZ_carbometab"/>
</dbReference>
<name>A0ABW9E887_9BURK</name>
<dbReference type="InterPro" id="IPR012062">
    <property type="entry name" value="GatZ/KbaZ-like"/>
</dbReference>
<sequence length="430" mass="47322">MHNVVARLAGLSVDSAAGQTLKGIYSICSAHPWVLGAAMKQALDDGTPLLIESTSNQVDQFGGYTGMKPADFVRFVHLIADRVGFSRDRLILGGDHLGPNAWRGFSAEEAMQRAEALIDAYVSAGFSKIHLDTSMSCGGDPARLSDSVVAERASRLCAVAETAALREGKATKPVYVIGTEVPVPGGASEELESVEVTRWEAALDTVAVHRDAWRERGLDEAWERVIALVVQPGVEFDHTKVIDYKPDLATKLSDVLTQLPGMVFEAHSTDYQKPEALRQLVRDGFGILKVGPGVTFVLREALYALADIEAEIVAESERSKLHEVVEAVMLAKPGNWEKYYHGDDNEKRLLRTYSYSDRVRYYWADPEVEASAQKLINNLAAISIPENLLSRYLPVQYWELRRGVIDGSPMSIIQSKVREVVGMYASACRI</sequence>
<evidence type="ECO:0000313" key="3">
    <source>
        <dbReference type="Proteomes" id="UP001629432"/>
    </source>
</evidence>
<organism evidence="2 3">
    <name type="scientific">Paraburkholderia metrosideri</name>
    <dbReference type="NCBI Taxonomy" id="580937"/>
    <lineage>
        <taxon>Bacteria</taxon>
        <taxon>Pseudomonadati</taxon>
        <taxon>Pseudomonadota</taxon>
        <taxon>Betaproteobacteria</taxon>
        <taxon>Burkholderiales</taxon>
        <taxon>Burkholderiaceae</taxon>
        <taxon>Paraburkholderia</taxon>
    </lineage>
</organism>
<dbReference type="Gene3D" id="1.10.400.20">
    <property type="entry name" value="putative tagatose 6-phosphate kinase domain like"/>
    <property type="match status" value="1"/>
</dbReference>
<keyword evidence="2" id="KW-0456">Lyase</keyword>
<keyword evidence="3" id="KW-1185">Reference proteome</keyword>
<comment type="caution">
    <text evidence="2">The sequence shown here is derived from an EMBL/GenBank/DDBJ whole genome shotgun (WGS) entry which is preliminary data.</text>
</comment>
<dbReference type="EC" id="4.1.2.40" evidence="2"/>
<protein>
    <submittedName>
        <fullName evidence="2">D-tagatose-bisphosphate aldolase, class II, non-catalytic subunit</fullName>
        <ecNumber evidence="2">4.1.2.40</ecNumber>
    </submittedName>
</protein>